<comment type="caution">
    <text evidence="2">The sequence shown here is derived from an EMBL/GenBank/DDBJ whole genome shotgun (WGS) entry which is preliminary data.</text>
</comment>
<dbReference type="GeneID" id="70184193"/>
<protein>
    <submittedName>
        <fullName evidence="2">Heterokaryon incompatibility protein-domain-containing protein</fullName>
    </submittedName>
</protein>
<dbReference type="PANTHER" id="PTHR10622:SF10">
    <property type="entry name" value="HET DOMAIN-CONTAINING PROTEIN"/>
    <property type="match status" value="1"/>
</dbReference>
<feature type="domain" description="Heterokaryon incompatibility" evidence="1">
    <location>
        <begin position="22"/>
        <end position="109"/>
    </location>
</feature>
<evidence type="ECO:0000313" key="3">
    <source>
        <dbReference type="Proteomes" id="UP000756346"/>
    </source>
</evidence>
<dbReference type="Pfam" id="PF06985">
    <property type="entry name" value="HET"/>
    <property type="match status" value="1"/>
</dbReference>
<evidence type="ECO:0000313" key="2">
    <source>
        <dbReference type="EMBL" id="KAH7025687.1"/>
    </source>
</evidence>
<sequence>MRLLNAKSHKFEEFYDDETPQYAILSHTWQRKQEVTYQEWLNPTVEVRARSGFRKICQACEQALRNNHEWIWIDTNCIDKSSSAELSEAINSMYAWYRDAAVCYVYLEDVPPALVQDDVLLRFRESRWWARGWTLQELLAPEQLVFFALDWSSIGDRGELASEIEHITGIRARDCKSEVRTASVARKMSWLSQRQTTRVEDLAYCMLGIFDINMPLLYGEGSKAFIRLQEEIIKKYADLTIFCWTRDESTLPDWLGMLAHSPRAFAQSGGFHLSRSVRLITPWSITNQGLSISLPVIHTFKGAFLYLYGVNIVSTGVPYHVVAIPISAHDQVCYRLTLPRGPIALTEAPFDKVFPVSERALPRLLLLPTRDSSLPVSDGLQSTKQLKDTSTPSTASVLLLIDANAPGFFPMHVASHDDQRHRLLDQGLSKLGDCICAPSGCSADLTTGLVKLSEVVVGQRCLLAGALELFSVSGGLGEIKIRLFLAFERPSAGDLEVTEHYCDTTAFTIPSPSGNLQQEKAPAWNTAALERWYFEKLDDLRTGNTAQKPGFFWSTDGWCQLKILSDLAQTTDQALITVVLAGGNPFLYAD</sequence>
<keyword evidence="3" id="KW-1185">Reference proteome</keyword>
<accession>A0A9P8Y1Y5</accession>
<dbReference type="OrthoDB" id="20872at2759"/>
<gene>
    <name evidence="2" type="ORF">B0I36DRAFT_328915</name>
</gene>
<dbReference type="InterPro" id="IPR010730">
    <property type="entry name" value="HET"/>
</dbReference>
<dbReference type="EMBL" id="JAGTJQ010000008">
    <property type="protein sequence ID" value="KAH7025687.1"/>
    <property type="molecule type" value="Genomic_DNA"/>
</dbReference>
<dbReference type="AlphaFoldDB" id="A0A9P8Y1Y5"/>
<reference evidence="2" key="1">
    <citation type="journal article" date="2021" name="Nat. Commun.">
        <title>Genetic determinants of endophytism in the Arabidopsis root mycobiome.</title>
        <authorList>
            <person name="Mesny F."/>
            <person name="Miyauchi S."/>
            <person name="Thiergart T."/>
            <person name="Pickel B."/>
            <person name="Atanasova L."/>
            <person name="Karlsson M."/>
            <person name="Huettel B."/>
            <person name="Barry K.W."/>
            <person name="Haridas S."/>
            <person name="Chen C."/>
            <person name="Bauer D."/>
            <person name="Andreopoulos W."/>
            <person name="Pangilinan J."/>
            <person name="LaButti K."/>
            <person name="Riley R."/>
            <person name="Lipzen A."/>
            <person name="Clum A."/>
            <person name="Drula E."/>
            <person name="Henrissat B."/>
            <person name="Kohler A."/>
            <person name="Grigoriev I.V."/>
            <person name="Martin F.M."/>
            <person name="Hacquard S."/>
        </authorList>
    </citation>
    <scope>NUCLEOTIDE SEQUENCE</scope>
    <source>
        <strain evidence="2">MPI-CAGE-CH-0230</strain>
    </source>
</reference>
<dbReference type="RefSeq" id="XP_046008904.1">
    <property type="nucleotide sequence ID" value="XM_046154647.1"/>
</dbReference>
<dbReference type="PANTHER" id="PTHR10622">
    <property type="entry name" value="HET DOMAIN-CONTAINING PROTEIN"/>
    <property type="match status" value="1"/>
</dbReference>
<proteinExistence type="predicted"/>
<dbReference type="Proteomes" id="UP000756346">
    <property type="component" value="Unassembled WGS sequence"/>
</dbReference>
<evidence type="ECO:0000259" key="1">
    <source>
        <dbReference type="Pfam" id="PF06985"/>
    </source>
</evidence>
<organism evidence="2 3">
    <name type="scientific">Microdochium trichocladiopsis</name>
    <dbReference type="NCBI Taxonomy" id="1682393"/>
    <lineage>
        <taxon>Eukaryota</taxon>
        <taxon>Fungi</taxon>
        <taxon>Dikarya</taxon>
        <taxon>Ascomycota</taxon>
        <taxon>Pezizomycotina</taxon>
        <taxon>Sordariomycetes</taxon>
        <taxon>Xylariomycetidae</taxon>
        <taxon>Xylariales</taxon>
        <taxon>Microdochiaceae</taxon>
        <taxon>Microdochium</taxon>
    </lineage>
</organism>
<name>A0A9P8Y1Y5_9PEZI</name>